<gene>
    <name evidence="1" type="primary">yozD</name>
    <name evidence="1" type="ORF">J8TS2_08940</name>
</gene>
<dbReference type="Pfam" id="PF14162">
    <property type="entry name" value="YozD"/>
    <property type="match status" value="1"/>
</dbReference>
<dbReference type="Proteomes" id="UP000679950">
    <property type="component" value="Unassembled WGS sequence"/>
</dbReference>
<comment type="caution">
    <text evidence="1">The sequence shown here is derived from an EMBL/GenBank/DDBJ whole genome shotgun (WGS) entry which is preliminary data.</text>
</comment>
<reference evidence="1 2" key="1">
    <citation type="submission" date="2021-03" db="EMBL/GenBank/DDBJ databases">
        <title>Antimicrobial resistance genes in bacteria isolated from Japanese honey, and their potential for conferring macrolide and lincosamide resistance in the American foulbrood pathogen Paenibacillus larvae.</title>
        <authorList>
            <person name="Okamoto M."/>
            <person name="Kumagai M."/>
            <person name="Kanamori H."/>
            <person name="Takamatsu D."/>
        </authorList>
    </citation>
    <scope>NUCLEOTIDE SEQUENCE [LARGE SCALE GENOMIC DNA]</scope>
    <source>
        <strain evidence="1 2">J8TS2</strain>
    </source>
</reference>
<dbReference type="EMBL" id="BORB01000005">
    <property type="protein sequence ID" value="GIN56575.1"/>
    <property type="molecule type" value="Genomic_DNA"/>
</dbReference>
<keyword evidence="2" id="KW-1185">Reference proteome</keyword>
<dbReference type="InterPro" id="IPR025545">
    <property type="entry name" value="YozD"/>
</dbReference>
<evidence type="ECO:0000313" key="2">
    <source>
        <dbReference type="Proteomes" id="UP000679950"/>
    </source>
</evidence>
<organism evidence="1 2">
    <name type="scientific">Lederbergia ruris</name>
    <dbReference type="NCBI Taxonomy" id="217495"/>
    <lineage>
        <taxon>Bacteria</taxon>
        <taxon>Bacillati</taxon>
        <taxon>Bacillota</taxon>
        <taxon>Bacilli</taxon>
        <taxon>Bacillales</taxon>
        <taxon>Bacillaceae</taxon>
        <taxon>Lederbergia</taxon>
    </lineage>
</organism>
<evidence type="ECO:0008006" key="3">
    <source>
        <dbReference type="Google" id="ProtNLM"/>
    </source>
</evidence>
<sequence length="57" mass="6831">MGEREVIIDTEEIAEFFYRELIKRGYTPGEKEVLELADITFDYLISKNIIEEEWEES</sequence>
<accession>A0ABQ4KF35</accession>
<name>A0ABQ4KF35_9BACI</name>
<evidence type="ECO:0000313" key="1">
    <source>
        <dbReference type="EMBL" id="GIN56575.1"/>
    </source>
</evidence>
<protein>
    <recommendedName>
        <fullName evidence="3">YozD family protein</fullName>
    </recommendedName>
</protein>
<proteinExistence type="predicted"/>
<dbReference type="RefSeq" id="WP_158324408.1">
    <property type="nucleotide sequence ID" value="NZ_BORB01000005.1"/>
</dbReference>